<keyword evidence="3" id="KW-0833">Ubl conjugation pathway</keyword>
<evidence type="ECO:0000313" key="8">
    <source>
        <dbReference type="Proteomes" id="UP000298663"/>
    </source>
</evidence>
<comment type="caution">
    <text evidence="7">The sequence shown here is derived from an EMBL/GenBank/DDBJ whole genome shotgun (WGS) entry which is preliminary data.</text>
</comment>
<protein>
    <recommendedName>
        <fullName evidence="6">RING-type domain-containing protein</fullName>
    </recommendedName>
</protein>
<keyword evidence="4" id="KW-0862">Zinc</keyword>
<keyword evidence="8" id="KW-1185">Reference proteome</keyword>
<reference evidence="7 8" key="1">
    <citation type="journal article" date="2015" name="Genome Biol.">
        <title>Comparative genomics of Steinernema reveals deeply conserved gene regulatory networks.</title>
        <authorList>
            <person name="Dillman A.R."/>
            <person name="Macchietto M."/>
            <person name="Porter C.F."/>
            <person name="Rogers A."/>
            <person name="Williams B."/>
            <person name="Antoshechkin I."/>
            <person name="Lee M.M."/>
            <person name="Goodwin Z."/>
            <person name="Lu X."/>
            <person name="Lewis E.E."/>
            <person name="Goodrich-Blair H."/>
            <person name="Stock S.P."/>
            <person name="Adams B.J."/>
            <person name="Sternberg P.W."/>
            <person name="Mortazavi A."/>
        </authorList>
    </citation>
    <scope>NUCLEOTIDE SEQUENCE [LARGE SCALE GENOMIC DNA]</scope>
    <source>
        <strain evidence="7 8">ALL</strain>
    </source>
</reference>
<dbReference type="InterPro" id="IPR002867">
    <property type="entry name" value="IBR_dom"/>
</dbReference>
<evidence type="ECO:0000256" key="5">
    <source>
        <dbReference type="PROSITE-ProRule" id="PRU00175"/>
    </source>
</evidence>
<keyword evidence="1" id="KW-0479">Metal-binding</keyword>
<dbReference type="EMBL" id="AZBU02000003">
    <property type="protein sequence ID" value="TKR86866.1"/>
    <property type="molecule type" value="Genomic_DNA"/>
</dbReference>
<dbReference type="GO" id="GO:0008270">
    <property type="term" value="F:zinc ion binding"/>
    <property type="evidence" value="ECO:0007669"/>
    <property type="project" value="UniProtKB-KW"/>
</dbReference>
<dbReference type="PROSITE" id="PS50089">
    <property type="entry name" value="ZF_RING_2"/>
    <property type="match status" value="1"/>
</dbReference>
<proteinExistence type="predicted"/>
<evidence type="ECO:0000256" key="2">
    <source>
        <dbReference type="ARBA" id="ARBA00022771"/>
    </source>
</evidence>
<evidence type="ECO:0000259" key="6">
    <source>
        <dbReference type="PROSITE" id="PS50089"/>
    </source>
</evidence>
<evidence type="ECO:0000256" key="3">
    <source>
        <dbReference type="ARBA" id="ARBA00022786"/>
    </source>
</evidence>
<dbReference type="CDD" id="cd20335">
    <property type="entry name" value="BRcat_RBR"/>
    <property type="match status" value="1"/>
</dbReference>
<dbReference type="Proteomes" id="UP000298663">
    <property type="component" value="Unassembled WGS sequence"/>
</dbReference>
<evidence type="ECO:0000256" key="1">
    <source>
        <dbReference type="ARBA" id="ARBA00022723"/>
    </source>
</evidence>
<dbReference type="Pfam" id="PF01485">
    <property type="entry name" value="IBR"/>
    <property type="match status" value="1"/>
</dbReference>
<dbReference type="InterPro" id="IPR001841">
    <property type="entry name" value="Znf_RING"/>
</dbReference>
<name>A0A4U5NU44_STECR</name>
<dbReference type="AlphaFoldDB" id="A0A4U5NU44"/>
<dbReference type="OrthoDB" id="5786205at2759"/>
<organism evidence="7 8">
    <name type="scientific">Steinernema carpocapsae</name>
    <name type="common">Entomopathogenic nematode</name>
    <dbReference type="NCBI Taxonomy" id="34508"/>
    <lineage>
        <taxon>Eukaryota</taxon>
        <taxon>Metazoa</taxon>
        <taxon>Ecdysozoa</taxon>
        <taxon>Nematoda</taxon>
        <taxon>Chromadorea</taxon>
        <taxon>Rhabditida</taxon>
        <taxon>Tylenchina</taxon>
        <taxon>Panagrolaimomorpha</taxon>
        <taxon>Strongyloidoidea</taxon>
        <taxon>Steinernematidae</taxon>
        <taxon>Steinernema</taxon>
    </lineage>
</organism>
<gene>
    <name evidence="7" type="ORF">L596_011373</name>
</gene>
<keyword evidence="2 5" id="KW-0863">Zinc-finger</keyword>
<dbReference type="SUPFAM" id="SSF57850">
    <property type="entry name" value="RING/U-box"/>
    <property type="match status" value="2"/>
</dbReference>
<evidence type="ECO:0000313" key="7">
    <source>
        <dbReference type="EMBL" id="TKR86866.1"/>
    </source>
</evidence>
<sequence length="917" mass="103420">MDQNPFENSDGGATLMECSSAAAAALMMESLVDFCALSEELPFPMEDRSVALASSPKTTPRTAYDEKDSSLCEMEYPYLDHKPEIGRRGGVKKGKRNTLEAELQRHVANRALLQKRIVVDNGKVLGKRRQARILSECSDDFSVDVPYSLNRRGRWNFDAKSSANENFHVAVVEKHLTSDPSKYDAVLAIHERRADGTEVSKKSKSRRGAKLEALTSALPAKENGSDVSVVYQVMRGERGTWAAHLARKAAQGIQLSKGEKRREEFDYFPYDEEMIRSVESEDPEIDPELAQLYIRRTGGKQRFNLANYIRNSSPVFVRSQSILSLDGEDRMDDLQLVPEGPKPFELRSLPSEARESGIFETLVFDISQWENVAVDELLEKIPSFRWIDTKTKNFFVDLTDSLDKKRNSILVALIDMRLLEQSKLRVIVNGSMKTTLSAKDFMAAILNASEVKNLTTLLAALVKAVSQNSAPATDGRRLSEGPKNDVYTNEVNAERFGFLSRAYSRYQIFNMIDKITKPTVIVDARVLRCEEIEDDEEEDEEFEDDFEKIDMDEVLSSAAESEDEEEDQEIQIIGSIPEQCIECGHRAANEMISIPLCEHTWCRECLARNLSVMLRSGASMGCPSCPEHPPLPIAIQTAVLPMAMVLYHSKQIFKLHIESLSTCPTCMSIVVGQPTADHKHLRCDSCSTNFCGSCSKEPHWPLTCEQALGWRSKFDLQFDLDTGRNDRGSSPSGALIRKKCQCDHTMQFPDTQSKVTCEMCGLTYDWKSGRLIDARRNKYMDSRFVLQPVAADPEPVEENAAAQGNLISAQFSSICTEMRRARFNLSAARDFEKKCDGFGVNPKELRKTVLYLIEFGYAWLYMNRNNKPENWNSVKALLTKLRNNFVAADEVLHRQPQNAAPKIKELEKQIEKAIALF</sequence>
<feature type="domain" description="RING-type" evidence="6">
    <location>
        <begin position="580"/>
        <end position="625"/>
    </location>
</feature>
<dbReference type="PANTHER" id="PTHR31063:SF4">
    <property type="entry name" value="IBR DOMAIN-CONTAINING PROTEIN"/>
    <property type="match status" value="1"/>
</dbReference>
<dbReference type="PANTHER" id="PTHR31063">
    <property type="entry name" value="PROTEIN CBG08668"/>
    <property type="match status" value="1"/>
</dbReference>
<accession>A0A4U5NU44</accession>
<reference evidence="7 8" key="2">
    <citation type="journal article" date="2019" name="G3 (Bethesda)">
        <title>Hybrid Assembly of the Genome of the Entomopathogenic Nematode Steinernema carpocapsae Identifies the X-Chromosome.</title>
        <authorList>
            <person name="Serra L."/>
            <person name="Macchietto M."/>
            <person name="Macias-Munoz A."/>
            <person name="McGill C.J."/>
            <person name="Rodriguez I.M."/>
            <person name="Rodriguez B."/>
            <person name="Murad R."/>
            <person name="Mortazavi A."/>
        </authorList>
    </citation>
    <scope>NUCLEOTIDE SEQUENCE [LARGE SCALE GENOMIC DNA]</scope>
    <source>
        <strain evidence="7 8">ALL</strain>
    </source>
</reference>
<evidence type="ECO:0000256" key="4">
    <source>
        <dbReference type="ARBA" id="ARBA00022833"/>
    </source>
</evidence>